<dbReference type="Pfam" id="PF00195">
    <property type="entry name" value="Chal_sti_synt_N"/>
    <property type="match status" value="1"/>
</dbReference>
<dbReference type="SUPFAM" id="SSF53901">
    <property type="entry name" value="Thiolase-like"/>
    <property type="match status" value="1"/>
</dbReference>
<dbReference type="Proteomes" id="UP001187471">
    <property type="component" value="Unassembled WGS sequence"/>
</dbReference>
<keyword evidence="4" id="KW-1185">Reference proteome</keyword>
<proteinExistence type="predicted"/>
<dbReference type="EMBL" id="JAVXUO010001134">
    <property type="protein sequence ID" value="KAK2985626.1"/>
    <property type="molecule type" value="Genomic_DNA"/>
</dbReference>
<reference evidence="3" key="1">
    <citation type="submission" date="2022-12" db="EMBL/GenBank/DDBJ databases">
        <title>Draft genome assemblies for two species of Escallonia (Escalloniales).</title>
        <authorList>
            <person name="Chanderbali A."/>
            <person name="Dervinis C."/>
            <person name="Anghel I."/>
            <person name="Soltis D."/>
            <person name="Soltis P."/>
            <person name="Zapata F."/>
        </authorList>
    </citation>
    <scope>NUCLEOTIDE SEQUENCE</scope>
    <source>
        <strain evidence="3">UCBG92.1500</strain>
        <tissue evidence="3">Leaf</tissue>
    </source>
</reference>
<accession>A0AA88RMF8</accession>
<evidence type="ECO:0000313" key="4">
    <source>
        <dbReference type="Proteomes" id="UP001187471"/>
    </source>
</evidence>
<evidence type="ECO:0000256" key="1">
    <source>
        <dbReference type="SAM" id="MobiDB-lite"/>
    </source>
</evidence>
<evidence type="ECO:0000259" key="2">
    <source>
        <dbReference type="Pfam" id="PF00195"/>
    </source>
</evidence>
<protein>
    <recommendedName>
        <fullName evidence="2">Chalcone/stilbene synthase N-terminal domain-containing protein</fullName>
    </recommendedName>
</protein>
<dbReference type="InterPro" id="IPR001099">
    <property type="entry name" value="Chalcone/stilbene_synt_N"/>
</dbReference>
<sequence length="130" mass="14343">MTKTTTEKEHLIDGQRHLKSPIETPPPADDSEPALESLPFVDDCGYSWCGDGVLGCLCCEGEVAIGLVVFGNGSGDDMPDADYQLTKLLGLRPSVKRLMMYQQGQIYYAIEVLKTKQKGERKLSLMKMTV</sequence>
<feature type="domain" description="Chalcone/stilbene synthase N-terminal" evidence="2">
    <location>
        <begin position="65"/>
        <end position="106"/>
    </location>
</feature>
<organism evidence="3 4">
    <name type="scientific">Escallonia rubra</name>
    <dbReference type="NCBI Taxonomy" id="112253"/>
    <lineage>
        <taxon>Eukaryota</taxon>
        <taxon>Viridiplantae</taxon>
        <taxon>Streptophyta</taxon>
        <taxon>Embryophyta</taxon>
        <taxon>Tracheophyta</taxon>
        <taxon>Spermatophyta</taxon>
        <taxon>Magnoliopsida</taxon>
        <taxon>eudicotyledons</taxon>
        <taxon>Gunneridae</taxon>
        <taxon>Pentapetalae</taxon>
        <taxon>asterids</taxon>
        <taxon>campanulids</taxon>
        <taxon>Escalloniales</taxon>
        <taxon>Escalloniaceae</taxon>
        <taxon>Escallonia</taxon>
    </lineage>
</organism>
<dbReference type="AlphaFoldDB" id="A0AA88RMF8"/>
<gene>
    <name evidence="3" type="ORF">RJ640_006889</name>
</gene>
<name>A0AA88RMF8_9ASTE</name>
<feature type="region of interest" description="Disordered" evidence="1">
    <location>
        <begin position="1"/>
        <end position="34"/>
    </location>
</feature>
<evidence type="ECO:0000313" key="3">
    <source>
        <dbReference type="EMBL" id="KAK2985626.1"/>
    </source>
</evidence>
<dbReference type="Gene3D" id="3.40.47.10">
    <property type="match status" value="1"/>
</dbReference>
<dbReference type="InterPro" id="IPR016039">
    <property type="entry name" value="Thiolase-like"/>
</dbReference>
<dbReference type="GO" id="GO:0016746">
    <property type="term" value="F:acyltransferase activity"/>
    <property type="evidence" value="ECO:0007669"/>
    <property type="project" value="InterPro"/>
</dbReference>
<feature type="compositionally biased region" description="Basic and acidic residues" evidence="1">
    <location>
        <begin position="1"/>
        <end position="16"/>
    </location>
</feature>
<comment type="caution">
    <text evidence="3">The sequence shown here is derived from an EMBL/GenBank/DDBJ whole genome shotgun (WGS) entry which is preliminary data.</text>
</comment>